<evidence type="ECO:0000256" key="3">
    <source>
        <dbReference type="ARBA" id="ARBA00023163"/>
    </source>
</evidence>
<dbReference type="Pfam" id="PF00126">
    <property type="entry name" value="HTH_1"/>
    <property type="match status" value="1"/>
</dbReference>
<dbReference type="InterPro" id="IPR005119">
    <property type="entry name" value="LysR_subst-bd"/>
</dbReference>
<feature type="domain" description="HTH lysR-type" evidence="4">
    <location>
        <begin position="1"/>
        <end position="58"/>
    </location>
</feature>
<proteinExistence type="predicted"/>
<keyword evidence="2" id="KW-0238">DNA-binding</keyword>
<comment type="caution">
    <text evidence="5">The sequence shown here is derived from an EMBL/GenBank/DDBJ whole genome shotgun (WGS) entry which is preliminary data.</text>
</comment>
<dbReference type="PROSITE" id="PS50931">
    <property type="entry name" value="HTH_LYSR"/>
    <property type="match status" value="1"/>
</dbReference>
<dbReference type="Proteomes" id="UP000723714">
    <property type="component" value="Unassembled WGS sequence"/>
</dbReference>
<evidence type="ECO:0000256" key="2">
    <source>
        <dbReference type="ARBA" id="ARBA00023125"/>
    </source>
</evidence>
<evidence type="ECO:0000313" key="5">
    <source>
        <dbReference type="EMBL" id="MBU3878453.1"/>
    </source>
</evidence>
<dbReference type="CDD" id="cd05466">
    <property type="entry name" value="PBP2_LTTR_substrate"/>
    <property type="match status" value="1"/>
</dbReference>
<keyword evidence="6" id="KW-1185">Reference proteome</keyword>
<dbReference type="RefSeq" id="WP_216245239.1">
    <property type="nucleotide sequence ID" value="NZ_JABACJ020000035.1"/>
</dbReference>
<name>A0ABS6DAI8_9FIRM</name>
<dbReference type="InterPro" id="IPR050950">
    <property type="entry name" value="HTH-type_LysR_regulators"/>
</dbReference>
<reference evidence="5 6" key="1">
    <citation type="submission" date="2021-06" db="EMBL/GenBank/DDBJ databases">
        <title>Faecalicatena sp. nov. isolated from porcine feces.</title>
        <authorList>
            <person name="Oh B.S."/>
            <person name="Lee J.H."/>
        </authorList>
    </citation>
    <scope>NUCLEOTIDE SEQUENCE [LARGE SCALE GENOMIC DNA]</scope>
    <source>
        <strain evidence="5 6">AGMB00832</strain>
    </source>
</reference>
<dbReference type="PANTHER" id="PTHR30419">
    <property type="entry name" value="HTH-TYPE TRANSCRIPTIONAL REGULATOR YBHD"/>
    <property type="match status" value="1"/>
</dbReference>
<keyword evidence="1" id="KW-0805">Transcription regulation</keyword>
<evidence type="ECO:0000259" key="4">
    <source>
        <dbReference type="PROSITE" id="PS50931"/>
    </source>
</evidence>
<dbReference type="InterPro" id="IPR000847">
    <property type="entry name" value="LysR_HTH_N"/>
</dbReference>
<dbReference type="EMBL" id="JABACJ020000035">
    <property type="protein sequence ID" value="MBU3878453.1"/>
    <property type="molecule type" value="Genomic_DNA"/>
</dbReference>
<organism evidence="5 6">
    <name type="scientific">Faecalicatena faecalis</name>
    <dbReference type="NCBI Taxonomy" id="2726362"/>
    <lineage>
        <taxon>Bacteria</taxon>
        <taxon>Bacillati</taxon>
        <taxon>Bacillota</taxon>
        <taxon>Clostridia</taxon>
        <taxon>Lachnospirales</taxon>
        <taxon>Lachnospiraceae</taxon>
        <taxon>Faecalicatena</taxon>
    </lineage>
</organism>
<protein>
    <submittedName>
        <fullName evidence="5">LysR family transcriptional regulator</fullName>
    </submittedName>
</protein>
<sequence>MEVKEAKYILAIAKYKSINKAAKALYISQPSLSRYLQNLEFRMNTKLFSHIHNEYVPTYMGMRYLHYAKKMVELENEWNAEYRDIMNVKKGQLNIAIPIVRSNCLIPDSVAEFHQKYPNVDVNVYEAAHSVEQMLLEESNLDLAVYNVSTFPKHLEYQIIGRSEIVLVMHQDHPAITKAVKKKGYRHPWIDIRDLEGENFVLLYEQQTTGKVIQELFDTIGMNPNVWMRTRSSEVAISMAQKNAGITLAAEGYVEHMGPNSREVVCLSTGDQQIYTTMIAAYRPGQYLPGYVQDYIDIVKSVMDGRLNMKN</sequence>
<gene>
    <name evidence="5" type="ORF">HGO97_021870</name>
</gene>
<keyword evidence="3" id="KW-0804">Transcription</keyword>
<evidence type="ECO:0000313" key="6">
    <source>
        <dbReference type="Proteomes" id="UP000723714"/>
    </source>
</evidence>
<accession>A0ABS6DAI8</accession>
<evidence type="ECO:0000256" key="1">
    <source>
        <dbReference type="ARBA" id="ARBA00023015"/>
    </source>
</evidence>
<dbReference type="Pfam" id="PF03466">
    <property type="entry name" value="LysR_substrate"/>
    <property type="match status" value="1"/>
</dbReference>
<dbReference type="PANTHER" id="PTHR30419:SF28">
    <property type="entry name" value="HTH-TYPE TRANSCRIPTIONAL REGULATOR BSDA"/>
    <property type="match status" value="1"/>
</dbReference>